<proteinExistence type="predicted"/>
<dbReference type="Gene3D" id="1.10.4080.10">
    <property type="entry name" value="ADP-ribosylation/Crystallin J1"/>
    <property type="match status" value="1"/>
</dbReference>
<dbReference type="InterPro" id="IPR036705">
    <property type="entry name" value="Ribosyl_crysJ1_sf"/>
</dbReference>
<protein>
    <recommendedName>
        <fullName evidence="6">ADP-ribosylglycohydrolase</fullName>
    </recommendedName>
</protein>
<accession>A0A813PE10</accession>
<feature type="binding site" evidence="1">
    <location>
        <position position="343"/>
    </location>
    <ligand>
        <name>Mg(2+)</name>
        <dbReference type="ChEBI" id="CHEBI:18420"/>
        <label>1</label>
    </ligand>
</feature>
<name>A0A813PE10_ADIRI</name>
<keyword evidence="5" id="KW-1185">Reference proteome</keyword>
<evidence type="ECO:0000313" key="4">
    <source>
        <dbReference type="EMBL" id="CAF1040697.1"/>
    </source>
</evidence>
<feature type="binding site" evidence="1">
    <location>
        <position position="117"/>
    </location>
    <ligand>
        <name>Mg(2+)</name>
        <dbReference type="ChEBI" id="CHEBI:18420"/>
        <label>1</label>
    </ligand>
</feature>
<dbReference type="EMBL" id="CAJNOJ010000074">
    <property type="protein sequence ID" value="CAF1040697.1"/>
    <property type="molecule type" value="Genomic_DNA"/>
</dbReference>
<feature type="binding site" evidence="1">
    <location>
        <position position="119"/>
    </location>
    <ligand>
        <name>Mg(2+)</name>
        <dbReference type="ChEBI" id="CHEBI:18420"/>
        <label>1</label>
    </ligand>
</feature>
<dbReference type="PANTHER" id="PTHR16222:SF28">
    <property type="entry name" value="ADP-RIBOSYLGLYCOHYDROLASE"/>
    <property type="match status" value="1"/>
</dbReference>
<sequence length="398" mass="44608">MGCAFSESENNALHPHSGMASSYNHNRQRKINPDISYGPDETDLIESLLISCGNNTLIDRLLGCAYGQALGDAYGLSTEFETYERIVENYPEKSKLIPFPDYKLTGHSCRWVQGDWTDDTDQWILILETILESNADEKVFARKLKDWIRHGFPVLGDQGGMGLGANVSQVVSRPDYLDDPIETSRSVWEKGNRKAAPNGAVMRCSAVALVYYNDLERLKSITISMCKTTHCDPRCIASCLAVCLVVAELINKNVDGDSIESIVRKSQEETIRILGTDFPQDQIEAFLWHTNASRTLNDLQLDEHGKIGYTYKCLGSGFYGLRSKLSFQQTLNDLIRHGGDADTNGAVCGTMYGARYGYSKLPAEWLRAMPYKKWFDKKIISCLQQIKVIESKKISTPL</sequence>
<dbReference type="EMBL" id="CAJNOR010000016">
    <property type="protein sequence ID" value="CAF0753644.1"/>
    <property type="molecule type" value="Genomic_DNA"/>
</dbReference>
<evidence type="ECO:0000313" key="3">
    <source>
        <dbReference type="EMBL" id="CAF0753644.1"/>
    </source>
</evidence>
<reference evidence="3" key="1">
    <citation type="submission" date="2021-02" db="EMBL/GenBank/DDBJ databases">
        <authorList>
            <person name="Nowell W R."/>
        </authorList>
    </citation>
    <scope>NUCLEOTIDE SEQUENCE</scope>
</reference>
<evidence type="ECO:0000256" key="2">
    <source>
        <dbReference type="SAM" id="MobiDB-lite"/>
    </source>
</evidence>
<evidence type="ECO:0000313" key="5">
    <source>
        <dbReference type="Proteomes" id="UP000663828"/>
    </source>
</evidence>
<comment type="cofactor">
    <cofactor evidence="1">
        <name>Mg(2+)</name>
        <dbReference type="ChEBI" id="CHEBI:18420"/>
    </cofactor>
    <text evidence="1">Binds 2 magnesium ions per subunit.</text>
</comment>
<evidence type="ECO:0008006" key="6">
    <source>
        <dbReference type="Google" id="ProtNLM"/>
    </source>
</evidence>
<dbReference type="InterPro" id="IPR050792">
    <property type="entry name" value="ADP-ribosylglycohydrolase"/>
</dbReference>
<feature type="binding site" evidence="1">
    <location>
        <position position="340"/>
    </location>
    <ligand>
        <name>Mg(2+)</name>
        <dbReference type="ChEBI" id="CHEBI:18420"/>
        <label>1</label>
    </ligand>
</feature>
<dbReference type="GO" id="GO:0046872">
    <property type="term" value="F:metal ion binding"/>
    <property type="evidence" value="ECO:0007669"/>
    <property type="project" value="UniProtKB-KW"/>
</dbReference>
<dbReference type="AlphaFoldDB" id="A0A813PE10"/>
<gene>
    <name evidence="4" type="ORF">EDS130_LOCUS16913</name>
    <name evidence="3" type="ORF">XAT740_LOCUS559</name>
</gene>
<comment type="caution">
    <text evidence="3">The sequence shown here is derived from an EMBL/GenBank/DDBJ whole genome shotgun (WGS) entry which is preliminary data.</text>
</comment>
<dbReference type="Proteomes" id="UP000663828">
    <property type="component" value="Unassembled WGS sequence"/>
</dbReference>
<dbReference type="Proteomes" id="UP000663852">
    <property type="component" value="Unassembled WGS sequence"/>
</dbReference>
<feature type="binding site" evidence="1">
    <location>
        <position position="342"/>
    </location>
    <ligand>
        <name>Mg(2+)</name>
        <dbReference type="ChEBI" id="CHEBI:18420"/>
        <label>1</label>
    </ligand>
</feature>
<feature type="region of interest" description="Disordered" evidence="2">
    <location>
        <begin position="1"/>
        <end position="24"/>
    </location>
</feature>
<dbReference type="OrthoDB" id="2021138at2759"/>
<dbReference type="PANTHER" id="PTHR16222">
    <property type="entry name" value="ADP-RIBOSYLGLYCOHYDROLASE"/>
    <property type="match status" value="1"/>
</dbReference>
<dbReference type="InterPro" id="IPR005502">
    <property type="entry name" value="Ribosyl_crysJ1"/>
</dbReference>
<dbReference type="SUPFAM" id="SSF101478">
    <property type="entry name" value="ADP-ribosylglycohydrolase"/>
    <property type="match status" value="1"/>
</dbReference>
<organism evidence="3 5">
    <name type="scientific">Adineta ricciae</name>
    <name type="common">Rotifer</name>
    <dbReference type="NCBI Taxonomy" id="249248"/>
    <lineage>
        <taxon>Eukaryota</taxon>
        <taxon>Metazoa</taxon>
        <taxon>Spiralia</taxon>
        <taxon>Gnathifera</taxon>
        <taxon>Rotifera</taxon>
        <taxon>Eurotatoria</taxon>
        <taxon>Bdelloidea</taxon>
        <taxon>Adinetida</taxon>
        <taxon>Adinetidae</taxon>
        <taxon>Adineta</taxon>
    </lineage>
</organism>
<keyword evidence="1" id="KW-0460">Magnesium</keyword>
<feature type="binding site" evidence="1">
    <location>
        <position position="118"/>
    </location>
    <ligand>
        <name>Mg(2+)</name>
        <dbReference type="ChEBI" id="CHEBI:18420"/>
        <label>1</label>
    </ligand>
</feature>
<keyword evidence="1" id="KW-0479">Metal-binding</keyword>
<dbReference type="Pfam" id="PF03747">
    <property type="entry name" value="ADP_ribosyl_GH"/>
    <property type="match status" value="1"/>
</dbReference>
<evidence type="ECO:0000256" key="1">
    <source>
        <dbReference type="PIRSR" id="PIRSR605502-1"/>
    </source>
</evidence>